<gene>
    <name evidence="3" type="ORF">M441DRAFT_447112</name>
</gene>
<evidence type="ECO:0000256" key="1">
    <source>
        <dbReference type="SAM" id="Phobius"/>
    </source>
</evidence>
<evidence type="ECO:0000313" key="3">
    <source>
        <dbReference type="EMBL" id="PTB38294.1"/>
    </source>
</evidence>
<feature type="transmembrane region" description="Helical" evidence="1">
    <location>
        <begin position="223"/>
        <end position="243"/>
    </location>
</feature>
<keyword evidence="4" id="KW-1185">Reference proteome</keyword>
<sequence length="271" mass="29469">MRLDSHGKLAVVEVIVYIPIGLFCIYNNIRHGFRRDVGWIYLTIFSIVKIAGSVMTIQVENGKNTSMATTATILNTVALSPLLNASLCFLNVGLDKARSFARHIAMALKFLHVLIIIGLVLSITGGINRTKTAQDSLDDGARELQSASIVFALVWILMAIACLVYIANLRYVQNTAKRLVLSVTIALPFLLVRIVYSALNAINLDTSSSLGHTTKFNPVLGSWGLYLALGLATEFAVVVLYTLSGIVNSFAETSDTAFGYQGVAATRHVFR</sequence>
<name>A0A2T3Z0J5_TRIA4</name>
<evidence type="ECO:0000259" key="2">
    <source>
        <dbReference type="Pfam" id="PF24800"/>
    </source>
</evidence>
<feature type="transmembrane region" description="Helical" evidence="1">
    <location>
        <begin position="38"/>
        <end position="59"/>
    </location>
</feature>
<keyword evidence="1" id="KW-0812">Transmembrane</keyword>
<protein>
    <recommendedName>
        <fullName evidence="2">DUF7702 domain-containing protein</fullName>
    </recommendedName>
</protein>
<proteinExistence type="predicted"/>
<feature type="transmembrane region" description="Helical" evidence="1">
    <location>
        <begin position="106"/>
        <end position="127"/>
    </location>
</feature>
<dbReference type="Proteomes" id="UP000240493">
    <property type="component" value="Unassembled WGS sequence"/>
</dbReference>
<feature type="transmembrane region" description="Helical" evidence="1">
    <location>
        <begin position="71"/>
        <end position="94"/>
    </location>
</feature>
<dbReference type="InterPro" id="IPR056119">
    <property type="entry name" value="DUF7702"/>
</dbReference>
<feature type="transmembrane region" description="Helical" evidence="1">
    <location>
        <begin position="6"/>
        <end position="26"/>
    </location>
</feature>
<dbReference type="Pfam" id="PF24800">
    <property type="entry name" value="DUF7702"/>
    <property type="match status" value="1"/>
</dbReference>
<evidence type="ECO:0000313" key="4">
    <source>
        <dbReference type="Proteomes" id="UP000240493"/>
    </source>
</evidence>
<dbReference type="STRING" id="1042311.A0A2T3Z0J5"/>
<dbReference type="OrthoDB" id="2560628at2759"/>
<feature type="transmembrane region" description="Helical" evidence="1">
    <location>
        <begin position="179"/>
        <end position="203"/>
    </location>
</feature>
<dbReference type="PANTHER" id="PTHR42109:SF2">
    <property type="entry name" value="INTEGRAL MEMBRANE PROTEIN"/>
    <property type="match status" value="1"/>
</dbReference>
<organism evidence="3 4">
    <name type="scientific">Trichoderma asperellum (strain ATCC 204424 / CBS 433.97 / NBRC 101777)</name>
    <dbReference type="NCBI Taxonomy" id="1042311"/>
    <lineage>
        <taxon>Eukaryota</taxon>
        <taxon>Fungi</taxon>
        <taxon>Dikarya</taxon>
        <taxon>Ascomycota</taxon>
        <taxon>Pezizomycotina</taxon>
        <taxon>Sordariomycetes</taxon>
        <taxon>Hypocreomycetidae</taxon>
        <taxon>Hypocreales</taxon>
        <taxon>Hypocreaceae</taxon>
        <taxon>Trichoderma</taxon>
    </lineage>
</organism>
<dbReference type="PANTHER" id="PTHR42109">
    <property type="entry name" value="UNPLACED GENOMIC SCAFFOLD UM_SCAF_CONTIG_1.265, WHOLE GENOME SHOTGUN SEQUENCE"/>
    <property type="match status" value="1"/>
</dbReference>
<dbReference type="AlphaFoldDB" id="A0A2T3Z0J5"/>
<feature type="transmembrane region" description="Helical" evidence="1">
    <location>
        <begin position="147"/>
        <end position="167"/>
    </location>
</feature>
<reference evidence="3 4" key="1">
    <citation type="submission" date="2016-07" db="EMBL/GenBank/DDBJ databases">
        <title>Multiple horizontal gene transfer events from other fungi enriched the ability of initially mycotrophic Trichoderma (Ascomycota) to feed on dead plant biomass.</title>
        <authorList>
            <consortium name="DOE Joint Genome Institute"/>
            <person name="Aerts A."/>
            <person name="Atanasova L."/>
            <person name="Chenthamara K."/>
            <person name="Zhang J."/>
            <person name="Grujic M."/>
            <person name="Henrissat B."/>
            <person name="Kuo A."/>
            <person name="Salamov A."/>
            <person name="Lipzen A."/>
            <person name="Labutti K."/>
            <person name="Barry K."/>
            <person name="Miao Y."/>
            <person name="Rahimi M.J."/>
            <person name="Shen Q."/>
            <person name="Grigoriev I.V."/>
            <person name="Kubicek C.P."/>
            <person name="Druzhinina I.S."/>
        </authorList>
    </citation>
    <scope>NUCLEOTIDE SEQUENCE [LARGE SCALE GENOMIC DNA]</scope>
    <source>
        <strain evidence="3 4">CBS 433.97</strain>
    </source>
</reference>
<keyword evidence="1" id="KW-1133">Transmembrane helix</keyword>
<dbReference type="EMBL" id="KZ679266">
    <property type="protein sequence ID" value="PTB38294.1"/>
    <property type="molecule type" value="Genomic_DNA"/>
</dbReference>
<keyword evidence="1" id="KW-0472">Membrane</keyword>
<feature type="domain" description="DUF7702" evidence="2">
    <location>
        <begin position="3"/>
        <end position="246"/>
    </location>
</feature>
<accession>A0A2T3Z0J5</accession>